<dbReference type="PANTHER" id="PTHR33307:SF6">
    <property type="entry name" value="ALPHA-RHAMNOSIDASE (EUROFUNG)-RELATED"/>
    <property type="match status" value="1"/>
</dbReference>
<dbReference type="OrthoDB" id="9766741at2"/>
<dbReference type="GO" id="GO:0030596">
    <property type="term" value="F:alpha-L-rhamnosidase activity"/>
    <property type="evidence" value="ECO:0007669"/>
    <property type="project" value="UniProtKB-EC"/>
</dbReference>
<dbReference type="Gene3D" id="2.60.420.10">
    <property type="entry name" value="Maltose phosphorylase, domain 3"/>
    <property type="match status" value="1"/>
</dbReference>
<reference evidence="9" key="1">
    <citation type="submission" date="2016-10" db="EMBL/GenBank/DDBJ databases">
        <authorList>
            <person name="Varghese N."/>
            <person name="Submissions S."/>
        </authorList>
    </citation>
    <scope>NUCLEOTIDE SEQUENCE [LARGE SCALE GENOMIC DNA]</scope>
    <source>
        <strain evidence="9">DSM 22361</strain>
    </source>
</reference>
<evidence type="ECO:0000259" key="7">
    <source>
        <dbReference type="Pfam" id="PF17390"/>
    </source>
</evidence>
<dbReference type="EMBL" id="FNUT01000013">
    <property type="protein sequence ID" value="SEG68438.1"/>
    <property type="molecule type" value="Genomic_DNA"/>
</dbReference>
<dbReference type="InterPro" id="IPR008902">
    <property type="entry name" value="Rhamnosid_concanavalin"/>
</dbReference>
<dbReference type="EC" id="3.2.1.40" evidence="2"/>
<evidence type="ECO:0000256" key="1">
    <source>
        <dbReference type="ARBA" id="ARBA00001445"/>
    </source>
</evidence>
<dbReference type="Pfam" id="PF17390">
    <property type="entry name" value="Bac_rhamnosid_C"/>
    <property type="match status" value="1"/>
</dbReference>
<dbReference type="Gene3D" id="1.50.10.10">
    <property type="match status" value="1"/>
</dbReference>
<dbReference type="InterPro" id="IPR013783">
    <property type="entry name" value="Ig-like_fold"/>
</dbReference>
<dbReference type="InterPro" id="IPR013737">
    <property type="entry name" value="Bac_rhamnosid_N"/>
</dbReference>
<name>A0A1H6C693_9SPHI</name>
<organism evidence="8 9">
    <name type="scientific">Sphingobacterium lactis</name>
    <dbReference type="NCBI Taxonomy" id="797291"/>
    <lineage>
        <taxon>Bacteria</taxon>
        <taxon>Pseudomonadati</taxon>
        <taxon>Bacteroidota</taxon>
        <taxon>Sphingobacteriia</taxon>
        <taxon>Sphingobacteriales</taxon>
        <taxon>Sphingobacteriaceae</taxon>
        <taxon>Sphingobacterium</taxon>
    </lineage>
</organism>
<dbReference type="InterPro" id="IPR012341">
    <property type="entry name" value="6hp_glycosidase-like_sf"/>
</dbReference>
<dbReference type="Pfam" id="PF17389">
    <property type="entry name" value="Bac_rhamnosid6H"/>
    <property type="match status" value="1"/>
</dbReference>
<keyword evidence="3" id="KW-0378">Hydrolase</keyword>
<comment type="catalytic activity">
    <reaction evidence="1">
        <text>Hydrolysis of terminal non-reducing alpha-L-rhamnose residues in alpha-L-rhamnosides.</text>
        <dbReference type="EC" id="3.2.1.40"/>
    </reaction>
</comment>
<dbReference type="Gene3D" id="2.60.40.10">
    <property type="entry name" value="Immunoglobulins"/>
    <property type="match status" value="1"/>
</dbReference>
<evidence type="ECO:0000259" key="6">
    <source>
        <dbReference type="Pfam" id="PF17389"/>
    </source>
</evidence>
<dbReference type="InterPro" id="IPR008928">
    <property type="entry name" value="6-hairpin_glycosidase_sf"/>
</dbReference>
<feature type="domain" description="Bacterial alpha-L-rhamnosidase N-terminal" evidence="5">
    <location>
        <begin position="174"/>
        <end position="344"/>
    </location>
</feature>
<evidence type="ECO:0000256" key="3">
    <source>
        <dbReference type="ARBA" id="ARBA00022801"/>
    </source>
</evidence>
<dbReference type="SUPFAM" id="SSF48208">
    <property type="entry name" value="Six-hairpin glycosidases"/>
    <property type="match status" value="1"/>
</dbReference>
<dbReference type="AlphaFoldDB" id="A0A1H6C693"/>
<dbReference type="InterPro" id="IPR035398">
    <property type="entry name" value="Bac_rhamnosid_C"/>
</dbReference>
<keyword evidence="9" id="KW-1185">Reference proteome</keyword>
<gene>
    <name evidence="8" type="ORF">SAMN05421877_11392</name>
</gene>
<evidence type="ECO:0000313" key="8">
    <source>
        <dbReference type="EMBL" id="SEG68438.1"/>
    </source>
</evidence>
<evidence type="ECO:0000256" key="2">
    <source>
        <dbReference type="ARBA" id="ARBA00012652"/>
    </source>
</evidence>
<dbReference type="RefSeq" id="WP_103907609.1">
    <property type="nucleotide sequence ID" value="NZ_CP049246.1"/>
</dbReference>
<proteinExistence type="predicted"/>
<accession>A0A1H6C693</accession>
<feature type="domain" description="Alpha-L-rhamnosidase C-terminal" evidence="7">
    <location>
        <begin position="805"/>
        <end position="879"/>
    </location>
</feature>
<dbReference type="Proteomes" id="UP000236731">
    <property type="component" value="Unassembled WGS sequence"/>
</dbReference>
<dbReference type="PIRSF" id="PIRSF010631">
    <property type="entry name" value="A-rhamnsds"/>
    <property type="match status" value="1"/>
</dbReference>
<evidence type="ECO:0000313" key="9">
    <source>
        <dbReference type="Proteomes" id="UP000236731"/>
    </source>
</evidence>
<evidence type="ECO:0000259" key="4">
    <source>
        <dbReference type="Pfam" id="PF05592"/>
    </source>
</evidence>
<feature type="domain" description="Alpha-L-rhamnosidase concanavalin-like" evidence="4">
    <location>
        <begin position="354"/>
        <end position="454"/>
    </location>
</feature>
<dbReference type="InterPro" id="IPR016007">
    <property type="entry name" value="Alpha_rhamnosid"/>
</dbReference>
<dbReference type="GO" id="GO:0005975">
    <property type="term" value="P:carbohydrate metabolic process"/>
    <property type="evidence" value="ECO:0007669"/>
    <property type="project" value="InterPro"/>
</dbReference>
<sequence>MKLQRVILFFVLIQTLGFGSTSYGQKLHNLRCELMNNPRGIDRQAPRLSWEIQDSTRGVYQIGYHVIVSSSLAKLEREIGDLWDSGKVNSNNSTTVYYDGQKLESRQQVYWKVRVYTNKQDLGWSAPANWTTGLRYYKDWKNRWIGLDGYQDTDDEQKGQLSGRYFRKDFETKKKVQKATAYIMGLGLYELSINGKKIGDHVLAPTPTDYSTNIKYNVFDVTSDLAQGENTIGVILGNGRFYAMRQAKPYKVKSFGFPKLQFQLEIQYNDGSTEYIESDNTWKVSTNGPITSNNEYDGEDYDARKEFTGWDMANFDDHSWQSVNYVQEPAGRFEAQLNAPMKVMMDIHPAQIIQREDGKLIIDYGQNFTGWVKLKVSGPAGTQVKLRFAESLDEQGNLFVANLRDAKSTDHYTLKGEKEEEWEPKFTYHGFRYVEVSNYPGAIKKENFVGRFVYDDMATIGSFQSSDSLLNRIYKNAWWGIASNYKGMPIDCPQRNERQPWLGDRPGSAYGETFLFDNINFYCKWLDDIKLSQKDDGSIPDVAPAFWRYYSDNSTWAGTYIIVAHMLYKQSGDIRILKDHYPAMKKWINYMQDRYNDDSGLMVKDSYGDWCFPPESIEAGRGKIADKKYPSKLLASATFYHLLTLMGDIGDVLQDKAADQYAKEALKVKKAFNQTFNNGDGTYGSNSLTENILAYNFDLVEVEEQKKVRENITNLINHTYNGHLHNGVVGIQWLMRALHKMGEDDLALKIATQKTYPSWGYMIEQGATTIWELWNGNTAHPKMNSQNHVMMLGDLLVWYYEQLAGIASKENAFQVISMKPVFPKGLEAVKASYQSLYGEITSDWQVDGQKLRWQITIPPNTEAEVFIPARSETEVFESGKHLNQSEGIEKISRDEDYIKVSLKSGNYLFNSHI</sequence>
<dbReference type="InterPro" id="IPR035396">
    <property type="entry name" value="Bac_rhamnosid6H"/>
</dbReference>
<feature type="domain" description="Alpha-L-rhamnosidase six-hairpin glycosidase" evidence="6">
    <location>
        <begin position="460"/>
        <end position="802"/>
    </location>
</feature>
<protein>
    <recommendedName>
        <fullName evidence="2">alpha-L-rhamnosidase</fullName>
        <ecNumber evidence="2">3.2.1.40</ecNumber>
    </recommendedName>
</protein>
<dbReference type="PANTHER" id="PTHR33307">
    <property type="entry name" value="ALPHA-RHAMNOSIDASE (EUROFUNG)"/>
    <property type="match status" value="1"/>
</dbReference>
<dbReference type="Pfam" id="PF05592">
    <property type="entry name" value="Bac_rhamnosid"/>
    <property type="match status" value="1"/>
</dbReference>
<dbReference type="Pfam" id="PF25788">
    <property type="entry name" value="Ig_Rha78A_N"/>
    <property type="match status" value="1"/>
</dbReference>
<dbReference type="Pfam" id="PF08531">
    <property type="entry name" value="Bac_rhamnosid_N"/>
    <property type="match status" value="1"/>
</dbReference>
<dbReference type="Gene3D" id="2.60.120.260">
    <property type="entry name" value="Galactose-binding domain-like"/>
    <property type="match status" value="2"/>
</dbReference>
<evidence type="ECO:0000259" key="5">
    <source>
        <dbReference type="Pfam" id="PF08531"/>
    </source>
</evidence>